<comment type="caution">
    <text evidence="2">The sequence shown here is derived from an EMBL/GenBank/DDBJ whole genome shotgun (WGS) entry which is preliminary data.</text>
</comment>
<feature type="chain" id="PRO_5026694413" evidence="1">
    <location>
        <begin position="26"/>
        <end position="419"/>
    </location>
</feature>
<dbReference type="InterPro" id="IPR007253">
    <property type="entry name" value="Cell_wall-bd_2"/>
</dbReference>
<reference evidence="2 3" key="1">
    <citation type="submission" date="2020-02" db="EMBL/GenBank/DDBJ databases">
        <title>Genome assembly of a novel Clostridium senegalense strain.</title>
        <authorList>
            <person name="Gupta T.B."/>
            <person name="Jauregui R."/>
            <person name="Maclean P."/>
            <person name="Nawarathana A."/>
            <person name="Brightwell G."/>
        </authorList>
    </citation>
    <scope>NUCLEOTIDE SEQUENCE [LARGE SCALE GENOMIC DNA]</scope>
    <source>
        <strain evidence="2 3">AGRFS4</strain>
    </source>
</reference>
<gene>
    <name evidence="2" type="ORF">G3M99_01845</name>
</gene>
<dbReference type="Proteomes" id="UP000481872">
    <property type="component" value="Unassembled WGS sequence"/>
</dbReference>
<dbReference type="AlphaFoldDB" id="A0A6M0GZI0"/>
<keyword evidence="3" id="KW-1185">Reference proteome</keyword>
<keyword evidence="1" id="KW-0732">Signal</keyword>
<dbReference type="PANTHER" id="PTHR30032">
    <property type="entry name" value="N-ACETYLMURAMOYL-L-ALANINE AMIDASE-RELATED"/>
    <property type="match status" value="1"/>
</dbReference>
<dbReference type="EMBL" id="JAAGPU010000001">
    <property type="protein sequence ID" value="NEU03617.1"/>
    <property type="molecule type" value="Genomic_DNA"/>
</dbReference>
<proteinExistence type="predicted"/>
<name>A0A6M0GZI0_9CLOT</name>
<dbReference type="Pfam" id="PF04122">
    <property type="entry name" value="CW_binding_2"/>
    <property type="match status" value="2"/>
</dbReference>
<evidence type="ECO:0000313" key="3">
    <source>
        <dbReference type="Proteomes" id="UP000481872"/>
    </source>
</evidence>
<dbReference type="RefSeq" id="WP_199868920.1">
    <property type="nucleotide sequence ID" value="NZ_JAAGPU010000001.1"/>
</dbReference>
<protein>
    <submittedName>
        <fullName evidence="2">Cell wall-binding repeat-containing protein</fullName>
    </submittedName>
</protein>
<dbReference type="PANTHER" id="PTHR30032:SF8">
    <property type="entry name" value="GERMINATION-SPECIFIC N-ACETYLMURAMOYL-L-ALANINE AMIDASE"/>
    <property type="match status" value="1"/>
</dbReference>
<evidence type="ECO:0000256" key="1">
    <source>
        <dbReference type="SAM" id="SignalP"/>
    </source>
</evidence>
<dbReference type="InterPro" id="IPR051922">
    <property type="entry name" value="Bact_Sporulation_Assoc"/>
</dbReference>
<sequence length="419" mass="46840">MKSKKLTTIIMAMVMTMSICTTALAAEKVESQIMNEVVSKRSYSDSFPLEQEWQNHRLCGYDRFDTANMMADEFVKPNSELGEVNKDYPDTAETPVDTVILANDFNFPDAICSTPLSKATNAPILLTEAETLNEKTTSQIRKMNIKNVIIFRGDGVVKPQAIKDLVEKCGIERDSITQLGGDTRYMTSYEIAVETMQRLEKQGQKVKEVALMDGDKWQSDLVTAPVVARNNAPILLVPKTREPWDGMNIKQWFDHMGLKSFNCIKLGNQEAGEIPVDVIKEFIPLSVKDDQVVPNGGAFTTEYVNQFSCIGVLNARKYLGAPKSVFMANGNVFADALTVGALAAKKDSYMMLPCQPYEKENKYINKDYEATKEHGVSQNSIRELIEKQVRNNGFNIQHVYYAGGESVMDMSAGESLLRK</sequence>
<feature type="signal peptide" evidence="1">
    <location>
        <begin position="1"/>
        <end position="25"/>
    </location>
</feature>
<accession>A0A6M0GZI0</accession>
<evidence type="ECO:0000313" key="2">
    <source>
        <dbReference type="EMBL" id="NEU03617.1"/>
    </source>
</evidence>
<organism evidence="2 3">
    <name type="scientific">Clostridium senegalense</name>
    <dbReference type="NCBI Taxonomy" id="1465809"/>
    <lineage>
        <taxon>Bacteria</taxon>
        <taxon>Bacillati</taxon>
        <taxon>Bacillota</taxon>
        <taxon>Clostridia</taxon>
        <taxon>Eubacteriales</taxon>
        <taxon>Clostridiaceae</taxon>
        <taxon>Clostridium</taxon>
    </lineage>
</organism>
<dbReference type="Gene3D" id="3.40.50.12090">
    <property type="match status" value="1"/>
</dbReference>